<evidence type="ECO:0000313" key="3">
    <source>
        <dbReference type="EMBL" id="QAA34709.1"/>
    </source>
</evidence>
<dbReference type="CDD" id="cd04647">
    <property type="entry name" value="LbH_MAT_like"/>
    <property type="match status" value="1"/>
</dbReference>
<keyword evidence="1 3" id="KW-0808">Transferase</keyword>
<reference evidence="3 4" key="1">
    <citation type="submission" date="2018-01" db="EMBL/GenBank/DDBJ databases">
        <title>Genome Sequencing and Assembly of Anaerobacter polyendosporus strain CT4.</title>
        <authorList>
            <person name="Tachaapaikoon C."/>
            <person name="Sutheeworapong S."/>
            <person name="Jenjaroenpun P."/>
            <person name="Wongsurawat T."/>
            <person name="Nookeaw I."/>
            <person name="Cheawchanlertfa P."/>
            <person name="Kosugi A."/>
            <person name="Cheevadhanarak S."/>
            <person name="Ratanakhanokchai K."/>
        </authorList>
    </citation>
    <scope>NUCLEOTIDE SEQUENCE [LARGE SCALE GENOMIC DNA]</scope>
    <source>
        <strain evidence="3 4">CT4</strain>
    </source>
</reference>
<proteinExistence type="predicted"/>
<dbReference type="AlphaFoldDB" id="A0A3R5QXR2"/>
<dbReference type="PANTHER" id="PTHR23416">
    <property type="entry name" value="SIALIC ACID SYNTHASE-RELATED"/>
    <property type="match status" value="1"/>
</dbReference>
<name>A0A3R5QXR2_9CLOT</name>
<accession>A0A3R5QXR2</accession>
<dbReference type="InterPro" id="IPR001451">
    <property type="entry name" value="Hexapep"/>
</dbReference>
<dbReference type="RefSeq" id="WP_128215421.1">
    <property type="nucleotide sequence ID" value="NZ_CP025746.1"/>
</dbReference>
<dbReference type="InterPro" id="IPR011004">
    <property type="entry name" value="Trimer_LpxA-like_sf"/>
</dbReference>
<keyword evidence="2" id="KW-0677">Repeat</keyword>
<dbReference type="GO" id="GO:0016746">
    <property type="term" value="F:acyltransferase activity"/>
    <property type="evidence" value="ECO:0007669"/>
    <property type="project" value="UniProtKB-KW"/>
</dbReference>
<keyword evidence="4" id="KW-1185">Reference proteome</keyword>
<dbReference type="PROSITE" id="PS00101">
    <property type="entry name" value="HEXAPEP_TRANSFERASES"/>
    <property type="match status" value="1"/>
</dbReference>
<organism evidence="3 4">
    <name type="scientific">Clostridium manihotivorum</name>
    <dbReference type="NCBI Taxonomy" id="2320868"/>
    <lineage>
        <taxon>Bacteria</taxon>
        <taxon>Bacillati</taxon>
        <taxon>Bacillota</taxon>
        <taxon>Clostridia</taxon>
        <taxon>Eubacteriales</taxon>
        <taxon>Clostridiaceae</taxon>
        <taxon>Clostridium</taxon>
    </lineage>
</organism>
<gene>
    <name evidence="3" type="ORF">C1I91_25445</name>
</gene>
<dbReference type="Pfam" id="PF14602">
    <property type="entry name" value="Hexapep_2"/>
    <property type="match status" value="2"/>
</dbReference>
<dbReference type="SUPFAM" id="SSF51161">
    <property type="entry name" value="Trimeric LpxA-like enzymes"/>
    <property type="match status" value="1"/>
</dbReference>
<dbReference type="KEGG" id="cmah:C1I91_25445"/>
<protein>
    <submittedName>
        <fullName evidence="3">Acyltransferase</fullName>
    </submittedName>
</protein>
<dbReference type="InterPro" id="IPR018357">
    <property type="entry name" value="Hexapep_transf_CS"/>
</dbReference>
<evidence type="ECO:0000256" key="2">
    <source>
        <dbReference type="ARBA" id="ARBA00022737"/>
    </source>
</evidence>
<sequence length="195" mass="21363">MFNLWMKVLRKTINIKDSVLNKLTIKQHGILLGRNVKIHGKLFVQGLGTIVIKDNVTIRSKYSANPIGGQTFTSLFVKDKAKLIIEKGVGISNTAICAFNYVHIGENCFIGGDCRIFDTDFHSIDYEKRISGFEDIKTAPVIIGKGCFIGAGTIILKGVSIGDYSVIGAGSVVTKNVPCKEVWAGNPARFLKRIM</sequence>
<dbReference type="Gene3D" id="2.160.10.10">
    <property type="entry name" value="Hexapeptide repeat proteins"/>
    <property type="match status" value="1"/>
</dbReference>
<dbReference type="InterPro" id="IPR051159">
    <property type="entry name" value="Hexapeptide_acetyltransf"/>
</dbReference>
<dbReference type="OrthoDB" id="9801697at2"/>
<evidence type="ECO:0000256" key="1">
    <source>
        <dbReference type="ARBA" id="ARBA00022679"/>
    </source>
</evidence>
<evidence type="ECO:0000313" key="4">
    <source>
        <dbReference type="Proteomes" id="UP000286268"/>
    </source>
</evidence>
<keyword evidence="3" id="KW-0012">Acyltransferase</keyword>
<dbReference type="Proteomes" id="UP000286268">
    <property type="component" value="Chromosome"/>
</dbReference>
<dbReference type="EMBL" id="CP025746">
    <property type="protein sequence ID" value="QAA34709.1"/>
    <property type="molecule type" value="Genomic_DNA"/>
</dbReference>